<dbReference type="OrthoDB" id="30052at2"/>
<dbReference type="InterPro" id="IPR005511">
    <property type="entry name" value="SMP-30"/>
</dbReference>
<sequence>MTDAQATPLAPLLTPARLRQPGPPERTEVAPPTIHHAAAGAVLGEARLVTLYDGASWSEGPTWWARERTLVWSDIVGRRVLGWREDGAVDVLLDATPFINGNAVLPDGTLVHCEHGRRAISRSDGTGVATPIAWAAEGSRLNAPNDLIVTPDGAIWFSDPTFGLENPKQGVPGRSESGRTAICRIDEDGTVRRMVDMAQPNGLAFSPDRRTFYASQTPEHGEGEVAICAFDWDGTALSNRRRFATMAEGIPDGFTIDRRGWLWSSSAKGVELFDDDGTHLATVPTPETCSNCTFDADEMRLFVTGGAHLWMLPLA</sequence>
<feature type="binding site" evidence="3">
    <location>
        <position position="252"/>
    </location>
    <ligand>
        <name>a divalent metal cation</name>
        <dbReference type="ChEBI" id="CHEBI:60240"/>
    </ligand>
</feature>
<proteinExistence type="predicted"/>
<dbReference type="InterPro" id="IPR011042">
    <property type="entry name" value="6-blade_b-propeller_TolB-like"/>
</dbReference>
<keyword evidence="3" id="KW-0862">Zinc</keyword>
<evidence type="ECO:0000313" key="6">
    <source>
        <dbReference type="EMBL" id="GAM02112.1"/>
    </source>
</evidence>
<evidence type="ECO:0000256" key="1">
    <source>
        <dbReference type="ARBA" id="ARBA00022801"/>
    </source>
</evidence>
<feature type="domain" description="SMP-30/Gluconolactonase/LRE-like region" evidence="5">
    <location>
        <begin position="57"/>
        <end position="304"/>
    </location>
</feature>
<dbReference type="Gene3D" id="2.120.10.30">
    <property type="entry name" value="TolB, C-terminal domain"/>
    <property type="match status" value="1"/>
</dbReference>
<dbReference type="PANTHER" id="PTHR47572">
    <property type="entry name" value="LIPOPROTEIN-RELATED"/>
    <property type="match status" value="1"/>
</dbReference>
<protein>
    <submittedName>
        <fullName evidence="6">Putative gluconolactonase</fullName>
    </submittedName>
</protein>
<feature type="binding site" evidence="3">
    <location>
        <position position="145"/>
    </location>
    <ligand>
        <name>substrate</name>
    </ligand>
</feature>
<reference evidence="6 7" key="1">
    <citation type="submission" date="2014-11" db="EMBL/GenBank/DDBJ databases">
        <title>Whole genome shotgun sequence of Sphingomonas parapaucimobilis NBRC 15100.</title>
        <authorList>
            <person name="Katano-Makiyama Y."/>
            <person name="Hosoyama A."/>
            <person name="Hashimoto M."/>
            <person name="Hosoyama Y."/>
            <person name="Noguchi M."/>
            <person name="Numata M."/>
            <person name="Tsuchikane K."/>
            <person name="Hirakata S."/>
            <person name="Uohara A."/>
            <person name="Shimodaira J."/>
            <person name="Ohji S."/>
            <person name="Ichikawa N."/>
            <person name="Kimura A."/>
            <person name="Yamazoe A."/>
            <person name="Fujita N."/>
        </authorList>
    </citation>
    <scope>NUCLEOTIDE SEQUENCE [LARGE SCALE GENOMIC DNA]</scope>
    <source>
        <strain evidence="6 7">NBRC 15100</strain>
    </source>
</reference>
<dbReference type="Pfam" id="PF08450">
    <property type="entry name" value="SGL"/>
    <property type="match status" value="1"/>
</dbReference>
<dbReference type="AlphaFoldDB" id="A0A0A1WA41"/>
<comment type="cofactor">
    <cofactor evidence="3">
        <name>Zn(2+)</name>
        <dbReference type="ChEBI" id="CHEBI:29105"/>
    </cofactor>
    <text evidence="3">Binds 1 divalent metal cation per subunit.</text>
</comment>
<evidence type="ECO:0000256" key="4">
    <source>
        <dbReference type="SAM" id="MobiDB-lite"/>
    </source>
</evidence>
<dbReference type="RefSeq" id="WP_042489833.1">
    <property type="nucleotide sequence ID" value="NZ_BBPI01000073.1"/>
</dbReference>
<evidence type="ECO:0000313" key="7">
    <source>
        <dbReference type="Proteomes" id="UP000032305"/>
    </source>
</evidence>
<feature type="binding site" evidence="3">
    <location>
        <position position="59"/>
    </location>
    <ligand>
        <name>a divalent metal cation</name>
        <dbReference type="ChEBI" id="CHEBI:60240"/>
    </ligand>
</feature>
<name>A0A0A1WA41_9SPHN</name>
<evidence type="ECO:0000259" key="5">
    <source>
        <dbReference type="Pfam" id="PF08450"/>
    </source>
</evidence>
<dbReference type="GO" id="GO:0046872">
    <property type="term" value="F:metal ion binding"/>
    <property type="evidence" value="ECO:0007669"/>
    <property type="project" value="UniProtKB-KW"/>
</dbReference>
<dbReference type="GO" id="GO:0016787">
    <property type="term" value="F:hydrolase activity"/>
    <property type="evidence" value="ECO:0007669"/>
    <property type="project" value="UniProtKB-KW"/>
</dbReference>
<keyword evidence="1" id="KW-0378">Hydrolase</keyword>
<gene>
    <name evidence="6" type="ORF">SP5_073_00400</name>
</gene>
<evidence type="ECO:0000256" key="3">
    <source>
        <dbReference type="PIRSR" id="PIRSR605511-2"/>
    </source>
</evidence>
<dbReference type="SUPFAM" id="SSF63829">
    <property type="entry name" value="Calcium-dependent phosphotriesterase"/>
    <property type="match status" value="1"/>
</dbReference>
<dbReference type="Proteomes" id="UP000032305">
    <property type="component" value="Unassembled WGS sequence"/>
</dbReference>
<dbReference type="PANTHER" id="PTHR47572:SF4">
    <property type="entry name" value="LACTONASE DRP35"/>
    <property type="match status" value="1"/>
</dbReference>
<feature type="region of interest" description="Disordered" evidence="4">
    <location>
        <begin position="1"/>
        <end position="30"/>
    </location>
</feature>
<dbReference type="InterPro" id="IPR013658">
    <property type="entry name" value="SGL"/>
</dbReference>
<keyword evidence="3" id="KW-0479">Metal-binding</keyword>
<dbReference type="EMBL" id="BBPI01000073">
    <property type="protein sequence ID" value="GAM02112.1"/>
    <property type="molecule type" value="Genomic_DNA"/>
</dbReference>
<dbReference type="eggNOG" id="COG3386">
    <property type="taxonomic scope" value="Bacteria"/>
</dbReference>
<accession>A0A0A1WA41</accession>
<feature type="active site" description="Proton donor/acceptor" evidence="2">
    <location>
        <position position="252"/>
    </location>
</feature>
<dbReference type="InterPro" id="IPR051262">
    <property type="entry name" value="SMP-30/CGR1_Lactonase"/>
</dbReference>
<dbReference type="PRINTS" id="PR01790">
    <property type="entry name" value="SMP30FAMILY"/>
</dbReference>
<comment type="caution">
    <text evidence="6">The sequence shown here is derived from an EMBL/GenBank/DDBJ whole genome shotgun (WGS) entry which is preliminary data.</text>
</comment>
<feature type="binding site" evidence="3">
    <location>
        <position position="201"/>
    </location>
    <ligand>
        <name>a divalent metal cation</name>
        <dbReference type="ChEBI" id="CHEBI:60240"/>
    </ligand>
</feature>
<organism evidence="6 7">
    <name type="scientific">Sphingomonas parapaucimobilis NBRC 15100</name>
    <dbReference type="NCBI Taxonomy" id="1219049"/>
    <lineage>
        <taxon>Bacteria</taxon>
        <taxon>Pseudomonadati</taxon>
        <taxon>Pseudomonadota</taxon>
        <taxon>Alphaproteobacteria</taxon>
        <taxon>Sphingomonadales</taxon>
        <taxon>Sphingomonadaceae</taxon>
        <taxon>Sphingomonas</taxon>
    </lineage>
</organism>
<feature type="compositionally biased region" description="Low complexity" evidence="4">
    <location>
        <begin position="1"/>
        <end position="20"/>
    </location>
</feature>
<keyword evidence="7" id="KW-1185">Reference proteome</keyword>
<evidence type="ECO:0000256" key="2">
    <source>
        <dbReference type="PIRSR" id="PIRSR605511-1"/>
    </source>
</evidence>